<evidence type="ECO:0000256" key="5">
    <source>
        <dbReference type="ARBA" id="ARBA00022842"/>
    </source>
</evidence>
<dbReference type="CDD" id="cd03426">
    <property type="entry name" value="NUDIX_CoAse_Nudt7"/>
    <property type="match status" value="1"/>
</dbReference>
<dbReference type="PANTHER" id="PTHR12992:SF11">
    <property type="entry name" value="MITOCHONDRIAL COENZYME A DIPHOSPHATASE NUDT8"/>
    <property type="match status" value="1"/>
</dbReference>
<comment type="cofactor">
    <cofactor evidence="2">
        <name>Mg(2+)</name>
        <dbReference type="ChEBI" id="CHEBI:18420"/>
    </cofactor>
</comment>
<dbReference type="PROSITE" id="PS51462">
    <property type="entry name" value="NUDIX"/>
    <property type="match status" value="1"/>
</dbReference>
<protein>
    <recommendedName>
        <fullName evidence="7">Nudix hydrolase domain-containing protein</fullName>
    </recommendedName>
</protein>
<dbReference type="Pfam" id="PF00293">
    <property type="entry name" value="NUDIX"/>
    <property type="match status" value="1"/>
</dbReference>
<comment type="caution">
    <text evidence="8">The sequence shown here is derived from an EMBL/GenBank/DDBJ whole genome shotgun (WGS) entry which is preliminary data.</text>
</comment>
<evidence type="ECO:0000259" key="7">
    <source>
        <dbReference type="PROSITE" id="PS51462"/>
    </source>
</evidence>
<reference evidence="8 9" key="1">
    <citation type="submission" date="2016-01" db="EMBL/GenBank/DDBJ databases">
        <title>Genome sequencing of Roseivirga spongicola UST030701-084.</title>
        <authorList>
            <person name="Selvaratnam C."/>
            <person name="Thevarajoo S."/>
            <person name="Goh K.M."/>
            <person name="Ee R."/>
            <person name="Chan K.-G."/>
            <person name="Chong C.S."/>
        </authorList>
    </citation>
    <scope>NUCLEOTIDE SEQUENCE [LARGE SCALE GENOMIC DNA]</scope>
    <source>
        <strain evidence="8 9">UST030701-084</strain>
    </source>
</reference>
<organism evidence="8 9">
    <name type="scientific">Roseivirga spongicola</name>
    <dbReference type="NCBI Taxonomy" id="333140"/>
    <lineage>
        <taxon>Bacteria</taxon>
        <taxon>Pseudomonadati</taxon>
        <taxon>Bacteroidota</taxon>
        <taxon>Cytophagia</taxon>
        <taxon>Cytophagales</taxon>
        <taxon>Roseivirgaceae</taxon>
        <taxon>Roseivirga</taxon>
    </lineage>
</organism>
<evidence type="ECO:0000256" key="6">
    <source>
        <dbReference type="ARBA" id="ARBA00023211"/>
    </source>
</evidence>
<dbReference type="InterPro" id="IPR015797">
    <property type="entry name" value="NUDIX_hydrolase-like_dom_sf"/>
</dbReference>
<comment type="cofactor">
    <cofactor evidence="1">
        <name>Mn(2+)</name>
        <dbReference type="ChEBI" id="CHEBI:29035"/>
    </cofactor>
</comment>
<evidence type="ECO:0000313" key="9">
    <source>
        <dbReference type="Proteomes" id="UP000075606"/>
    </source>
</evidence>
<accession>A0A150X1V2</accession>
<evidence type="ECO:0000256" key="3">
    <source>
        <dbReference type="ARBA" id="ARBA00022723"/>
    </source>
</evidence>
<dbReference type="EMBL" id="LRPC01000029">
    <property type="protein sequence ID" value="KYG72676.1"/>
    <property type="molecule type" value="Genomic_DNA"/>
</dbReference>
<keyword evidence="3" id="KW-0479">Metal-binding</keyword>
<dbReference type="PANTHER" id="PTHR12992">
    <property type="entry name" value="NUDIX HYDROLASE"/>
    <property type="match status" value="1"/>
</dbReference>
<feature type="domain" description="Nudix hydrolase" evidence="7">
    <location>
        <begin position="47"/>
        <end position="183"/>
    </location>
</feature>
<sequence>MSNQYFESFVSELRDRLKEPLPGRTAQIRMAPKPIDENRFRENPMRPARLGGVMILLYPDRGGVHIPLMKRPEYDGAHSGQVSFPGGKLEDVDTDLVDTALRETHEEIGVPKDNVEVLGSLSELFIIASNFKVLPTIGVVRNKPNFIPDPIEVADVLPMPLAALKDPALRKVKEMKFPPYTIQSPYFDIHGEVVWGATAMMLSEFSYVVDEIEAKLQL</sequence>
<keyword evidence="6" id="KW-0464">Manganese</keyword>
<keyword evidence="5" id="KW-0460">Magnesium</keyword>
<dbReference type="Gene3D" id="3.90.79.10">
    <property type="entry name" value="Nucleoside Triphosphate Pyrophosphohydrolase"/>
    <property type="match status" value="1"/>
</dbReference>
<keyword evidence="9" id="KW-1185">Reference proteome</keyword>
<dbReference type="Proteomes" id="UP000075606">
    <property type="component" value="Unassembled WGS sequence"/>
</dbReference>
<dbReference type="SUPFAM" id="SSF55811">
    <property type="entry name" value="Nudix"/>
    <property type="match status" value="1"/>
</dbReference>
<evidence type="ECO:0000256" key="2">
    <source>
        <dbReference type="ARBA" id="ARBA00001946"/>
    </source>
</evidence>
<gene>
    <name evidence="8" type="ORF">AWW68_17110</name>
</gene>
<evidence type="ECO:0000313" key="8">
    <source>
        <dbReference type="EMBL" id="KYG72676.1"/>
    </source>
</evidence>
<name>A0A150X1V2_9BACT</name>
<dbReference type="InterPro" id="IPR045121">
    <property type="entry name" value="CoAse"/>
</dbReference>
<dbReference type="STRING" id="333140.AWW68_17110"/>
<dbReference type="InterPro" id="IPR000086">
    <property type="entry name" value="NUDIX_hydrolase_dom"/>
</dbReference>
<keyword evidence="4" id="KW-0378">Hydrolase</keyword>
<proteinExistence type="predicted"/>
<evidence type="ECO:0000256" key="1">
    <source>
        <dbReference type="ARBA" id="ARBA00001936"/>
    </source>
</evidence>
<evidence type="ECO:0000256" key="4">
    <source>
        <dbReference type="ARBA" id="ARBA00022801"/>
    </source>
</evidence>
<dbReference type="AlphaFoldDB" id="A0A150X1V2"/>
<dbReference type="GO" id="GO:0010945">
    <property type="term" value="F:coenzyme A diphosphatase activity"/>
    <property type="evidence" value="ECO:0007669"/>
    <property type="project" value="InterPro"/>
</dbReference>
<dbReference type="GO" id="GO:0046872">
    <property type="term" value="F:metal ion binding"/>
    <property type="evidence" value="ECO:0007669"/>
    <property type="project" value="UniProtKB-KW"/>
</dbReference>